<dbReference type="Proteomes" id="UP000029725">
    <property type="component" value="Unassembled WGS sequence"/>
</dbReference>
<comment type="caution">
    <text evidence="1">The sequence shown here is derived from an EMBL/GenBank/DDBJ whole genome shotgun (WGS) entry which is preliminary data.</text>
</comment>
<proteinExistence type="predicted"/>
<evidence type="ECO:0000313" key="2">
    <source>
        <dbReference type="Proteomes" id="UP000029725"/>
    </source>
</evidence>
<accession>A0A098VV55</accession>
<dbReference type="EMBL" id="JMKJ01000035">
    <property type="protein sequence ID" value="KGG52822.1"/>
    <property type="molecule type" value="Genomic_DNA"/>
</dbReference>
<dbReference type="AlphaFoldDB" id="A0A098VV55"/>
<organism evidence="1 2">
    <name type="scientific">Mitosporidium daphniae</name>
    <dbReference type="NCBI Taxonomy" id="1485682"/>
    <lineage>
        <taxon>Eukaryota</taxon>
        <taxon>Fungi</taxon>
        <taxon>Fungi incertae sedis</taxon>
        <taxon>Microsporidia</taxon>
        <taxon>Mitosporidium</taxon>
    </lineage>
</organism>
<protein>
    <submittedName>
        <fullName evidence="1">Uncharacterized protein</fullName>
    </submittedName>
</protein>
<dbReference type="GeneID" id="25258294"/>
<keyword evidence="2" id="KW-1185">Reference proteome</keyword>
<dbReference type="HOGENOM" id="CLU_1669805_0_0_1"/>
<reference evidence="1 2" key="1">
    <citation type="submission" date="2014-04" db="EMBL/GenBank/DDBJ databases">
        <title>A new species of microsporidia sheds light on the evolution of extreme parasitism.</title>
        <authorList>
            <person name="Haag K.L."/>
            <person name="James T.Y."/>
            <person name="Larsson R."/>
            <person name="Schaer T.M."/>
            <person name="Refardt D."/>
            <person name="Pombert J.-F."/>
            <person name="Ebert D."/>
        </authorList>
    </citation>
    <scope>NUCLEOTIDE SEQUENCE [LARGE SCALE GENOMIC DNA]</scope>
    <source>
        <strain evidence="1 2">UGP3</strain>
        <tissue evidence="1">Spores</tissue>
    </source>
</reference>
<dbReference type="RefSeq" id="XP_013239258.1">
    <property type="nucleotide sequence ID" value="XM_013383804.1"/>
</dbReference>
<name>A0A098VV55_9MICR</name>
<gene>
    <name evidence="1" type="ORF">DI09_131p60</name>
</gene>
<sequence>MSAIPTAAPPGKKKQKLIPRAIFDSPFIPQSLLTTAGESSPVIWDKYNNNTISESWVETNFSNTNINKNMVIGLREVMRSIGKAISECYPDFVLIEKPGNAGSGRPHRMIYDHLLLVCYLRQIPVFLMSSGSASFLAKMYNLKRCSVISPTVSHVTYF</sequence>
<dbReference type="VEuPathDB" id="MicrosporidiaDB:DI09_131p60"/>
<evidence type="ECO:0000313" key="1">
    <source>
        <dbReference type="EMBL" id="KGG52822.1"/>
    </source>
</evidence>